<dbReference type="GO" id="GO:0030145">
    <property type="term" value="F:manganese ion binding"/>
    <property type="evidence" value="ECO:0007669"/>
    <property type="project" value="UniProtKB-UniRule"/>
</dbReference>
<evidence type="ECO:0000256" key="1">
    <source>
        <dbReference type="ARBA" id="ARBA00022723"/>
    </source>
</evidence>
<keyword evidence="2 5" id="KW-0378">Hydrolase</keyword>
<dbReference type="EMBL" id="CP065728">
    <property type="protein sequence ID" value="QPT43836.1"/>
    <property type="molecule type" value="Genomic_DNA"/>
</dbReference>
<evidence type="ECO:0000256" key="6">
    <source>
        <dbReference type="NCBIfam" id="TIGR01227"/>
    </source>
</evidence>
<dbReference type="InterPro" id="IPR020855">
    <property type="entry name" value="Ureohydrolase_Mn_BS"/>
</dbReference>
<dbReference type="PANTHER" id="PTHR11358:SF35">
    <property type="entry name" value="FORMIMIDOYLGLUTAMASE"/>
    <property type="match status" value="1"/>
</dbReference>
<dbReference type="GO" id="GO:0008783">
    <property type="term" value="F:agmatinase activity"/>
    <property type="evidence" value="ECO:0007669"/>
    <property type="project" value="TreeGrafter"/>
</dbReference>
<evidence type="ECO:0000313" key="9">
    <source>
        <dbReference type="EMBL" id="OBX83328.1"/>
    </source>
</evidence>
<dbReference type="SUPFAM" id="SSF52768">
    <property type="entry name" value="Arginase/deacetylase"/>
    <property type="match status" value="1"/>
</dbReference>
<keyword evidence="3 5" id="KW-0369">Histidine metabolism</keyword>
<feature type="binding site" evidence="5">
    <location>
        <position position="175"/>
    </location>
    <ligand>
        <name>Mn(2+)</name>
        <dbReference type="ChEBI" id="CHEBI:29035"/>
        <label>1</label>
    </ligand>
</feature>
<comment type="function">
    <text evidence="5">Catalyzes the conversion of N-formimidoyl-L-glutamate to L-glutamate and formamide.</text>
</comment>
<name>A0A1B8QIM2_MORNO</name>
<feature type="binding site" evidence="5">
    <location>
        <position position="259"/>
    </location>
    <ligand>
        <name>Mn(2+)</name>
        <dbReference type="ChEBI" id="CHEBI:29035"/>
        <label>1</label>
    </ligand>
</feature>
<feature type="binding site" evidence="5">
    <location>
        <position position="173"/>
    </location>
    <ligand>
        <name>Mn(2+)</name>
        <dbReference type="ChEBI" id="CHEBI:29035"/>
        <label>2</label>
    </ligand>
</feature>
<dbReference type="InterPro" id="IPR006035">
    <property type="entry name" value="Ureohydrolase"/>
</dbReference>
<evidence type="ECO:0000313" key="11">
    <source>
        <dbReference type="Proteomes" id="UP000092575"/>
    </source>
</evidence>
<evidence type="ECO:0000256" key="8">
    <source>
        <dbReference type="RuleBase" id="RU003684"/>
    </source>
</evidence>
<feature type="binding site" evidence="5">
    <location>
        <position position="141"/>
    </location>
    <ligand>
        <name>Mn(2+)</name>
        <dbReference type="ChEBI" id="CHEBI:29035"/>
        <label>1</label>
    </ligand>
</feature>
<keyword evidence="4 5" id="KW-0464">Manganese</keyword>
<comment type="catalytic activity">
    <reaction evidence="5">
        <text>N-formimidoyl-L-glutamate + H2O = formamide + L-glutamate</text>
        <dbReference type="Rhea" id="RHEA:22492"/>
        <dbReference type="ChEBI" id="CHEBI:15377"/>
        <dbReference type="ChEBI" id="CHEBI:16397"/>
        <dbReference type="ChEBI" id="CHEBI:29985"/>
        <dbReference type="ChEBI" id="CHEBI:58928"/>
        <dbReference type="EC" id="3.5.3.8"/>
    </reaction>
</comment>
<comment type="cofactor">
    <cofactor evidence="5">
        <name>Mn(2+)</name>
        <dbReference type="ChEBI" id="CHEBI:29035"/>
    </cofactor>
    <text evidence="5">Binds 2 manganese ions per subunit.</text>
</comment>
<dbReference type="AlphaFoldDB" id="A0A1B8QIM2"/>
<evidence type="ECO:0000313" key="10">
    <source>
        <dbReference type="EMBL" id="QPT43836.1"/>
    </source>
</evidence>
<reference evidence="10 12" key="2">
    <citation type="submission" date="2020-12" db="EMBL/GenBank/DDBJ databases">
        <title>FDA dAtabase for Regulatory Grade micrObial Sequences (FDA-ARGOS): Supporting development and validation of Infectious Disease Dx tests.</title>
        <authorList>
            <person name="Sproer C."/>
            <person name="Gronow S."/>
            <person name="Severitt S."/>
            <person name="Schroder I."/>
            <person name="Tallon L."/>
            <person name="Sadzewicz L."/>
            <person name="Zhao X."/>
            <person name="Boylan J."/>
            <person name="Ott S."/>
            <person name="Bowen H."/>
            <person name="Vavikolanu K."/>
            <person name="Mehta A."/>
            <person name="Aluvathingal J."/>
            <person name="Nadendla S."/>
            <person name="Lowell S."/>
            <person name="Myers T."/>
            <person name="Yan Y."/>
            <person name="Sichtig H."/>
        </authorList>
    </citation>
    <scope>NUCLEOTIDE SEQUENCE [LARGE SCALE GENOMIC DNA]</scope>
    <source>
        <strain evidence="10 12">FDAARGOS_869</strain>
    </source>
</reference>
<evidence type="ECO:0000256" key="7">
    <source>
        <dbReference type="PROSITE-ProRule" id="PRU00742"/>
    </source>
</evidence>
<dbReference type="PROSITE" id="PS51409">
    <property type="entry name" value="ARGINASE_2"/>
    <property type="match status" value="1"/>
</dbReference>
<feature type="binding site" evidence="5">
    <location>
        <position position="171"/>
    </location>
    <ligand>
        <name>Mn(2+)</name>
        <dbReference type="ChEBI" id="CHEBI:29035"/>
        <label>2</label>
    </ligand>
</feature>
<evidence type="ECO:0000256" key="5">
    <source>
        <dbReference type="HAMAP-Rule" id="MF_00737"/>
    </source>
</evidence>
<dbReference type="Proteomes" id="UP000594834">
    <property type="component" value="Chromosome"/>
</dbReference>
<dbReference type="Proteomes" id="UP000092575">
    <property type="component" value="Unassembled WGS sequence"/>
</dbReference>
<dbReference type="STRING" id="478.A7456_04605"/>
<dbReference type="UniPathway" id="UPA00379">
    <property type="reaction ID" value="UER00552"/>
</dbReference>
<organism evidence="9 11">
    <name type="scientific">Moraxella nonliquefaciens</name>
    <dbReference type="NCBI Taxonomy" id="478"/>
    <lineage>
        <taxon>Bacteria</taxon>
        <taxon>Pseudomonadati</taxon>
        <taxon>Pseudomonadota</taxon>
        <taxon>Gammaproteobacteria</taxon>
        <taxon>Moraxellales</taxon>
        <taxon>Moraxellaceae</taxon>
        <taxon>Moraxella</taxon>
    </lineage>
</organism>
<accession>A0A1B8QIM2</accession>
<dbReference type="GO" id="GO:0019557">
    <property type="term" value="P:L-histidine catabolic process to glutamate and formate"/>
    <property type="evidence" value="ECO:0007669"/>
    <property type="project" value="UniProtKB-UniPathway"/>
</dbReference>
<keyword evidence="1 5" id="KW-0479">Metal-binding</keyword>
<dbReference type="GO" id="GO:0033389">
    <property type="term" value="P:putrescine biosynthetic process from arginine, via agmatine"/>
    <property type="evidence" value="ECO:0007669"/>
    <property type="project" value="TreeGrafter"/>
</dbReference>
<dbReference type="HAMAP" id="MF_00737">
    <property type="entry name" value="Formimidoylglutam"/>
    <property type="match status" value="1"/>
</dbReference>
<dbReference type="InterPro" id="IPR005923">
    <property type="entry name" value="HutG"/>
</dbReference>
<evidence type="ECO:0000256" key="4">
    <source>
        <dbReference type="ARBA" id="ARBA00023211"/>
    </source>
</evidence>
<dbReference type="NCBIfam" id="TIGR01227">
    <property type="entry name" value="hutG"/>
    <property type="match status" value="1"/>
</dbReference>
<feature type="binding site" evidence="5">
    <location>
        <position position="261"/>
    </location>
    <ligand>
        <name>Mn(2+)</name>
        <dbReference type="ChEBI" id="CHEBI:29035"/>
        <label>2</label>
    </ligand>
</feature>
<dbReference type="RefSeq" id="WP_067009444.1">
    <property type="nucleotide sequence ID" value="NZ_CP065728.1"/>
</dbReference>
<dbReference type="Gene3D" id="3.40.800.10">
    <property type="entry name" value="Ureohydrolase domain"/>
    <property type="match status" value="1"/>
</dbReference>
<dbReference type="PRINTS" id="PR00116">
    <property type="entry name" value="ARGINASE"/>
</dbReference>
<sequence length="339" mass="37375">MTYIHATHAPFNPDHYTGRTDPFESDRAVYWHHTVQAFDAQPIALVGFACHQGVRRNQGRVGAKSAPPIIKEFFAKSPITADVQNAYADLSSLVGDCGDVVCHDNDTIVKGSLESAQNQYATYITDALQKNALAIGLGGGHEIAYGSFLGLYKYLQTNVKSLAKIGIINFDAHFDLRTDEYATSGTPFLQIAEMIDDAFYYFCVGINRFANTASLFDKAHALGVGIISDDDCHRLAYDEIWARLDDFVKSVDVLYITVDLDCLSAGVMPALSAVNAKGIELDLVEFLLEKLIQTGKVKVLDFAEFNPTYDIDNRGAKTVARLLLVCVETYLLKRVLPLK</sequence>
<comment type="similarity">
    <text evidence="5 7 8">Belongs to the arginase family.</text>
</comment>
<dbReference type="PANTHER" id="PTHR11358">
    <property type="entry name" value="ARGINASE/AGMATINASE"/>
    <property type="match status" value="1"/>
</dbReference>
<feature type="binding site" evidence="5">
    <location>
        <position position="259"/>
    </location>
    <ligand>
        <name>Mn(2+)</name>
        <dbReference type="ChEBI" id="CHEBI:29035"/>
        <label>2</label>
    </ligand>
</feature>
<feature type="binding site" evidence="5">
    <location>
        <position position="171"/>
    </location>
    <ligand>
        <name>Mn(2+)</name>
        <dbReference type="ChEBI" id="CHEBI:29035"/>
        <label>1</label>
    </ligand>
</feature>
<gene>
    <name evidence="5" type="primary">hutG</name>
    <name evidence="9" type="ORF">A7456_04605</name>
    <name evidence="10" type="ORF">I6G26_07020</name>
</gene>
<dbReference type="PROSITE" id="PS01053">
    <property type="entry name" value="ARGINASE_1"/>
    <property type="match status" value="1"/>
</dbReference>
<evidence type="ECO:0000313" key="12">
    <source>
        <dbReference type="Proteomes" id="UP000594834"/>
    </source>
</evidence>
<evidence type="ECO:0000256" key="3">
    <source>
        <dbReference type="ARBA" id="ARBA00022808"/>
    </source>
</evidence>
<dbReference type="GO" id="GO:0050415">
    <property type="term" value="F:formimidoylglutamase activity"/>
    <property type="evidence" value="ECO:0007669"/>
    <property type="project" value="UniProtKB-UniRule"/>
</dbReference>
<dbReference type="GO" id="GO:0019556">
    <property type="term" value="P:L-histidine catabolic process to glutamate and formamide"/>
    <property type="evidence" value="ECO:0007669"/>
    <property type="project" value="UniProtKB-UniRule"/>
</dbReference>
<protein>
    <recommendedName>
        <fullName evidence="5 6">Formimidoylglutamase</fullName>
        <ecNumber evidence="5 6">3.5.3.8</ecNumber>
    </recommendedName>
    <alternativeName>
        <fullName evidence="5">Formiminoglutamase</fullName>
    </alternativeName>
    <alternativeName>
        <fullName evidence="5">Formiminoglutamate hydrolase</fullName>
    </alternativeName>
</protein>
<keyword evidence="12" id="KW-1185">Reference proteome</keyword>
<dbReference type="CDD" id="cd09988">
    <property type="entry name" value="Formimidoylglutamase"/>
    <property type="match status" value="1"/>
</dbReference>
<reference evidence="9 11" key="1">
    <citation type="submission" date="2016-05" db="EMBL/GenBank/DDBJ databases">
        <title>Draft genome sequence of Moraxella nonliquefaciens CCUG 348T.</title>
        <authorList>
            <person name="Salva-Serra F."/>
            <person name="Engstrom-Jakobsson H."/>
            <person name="Thorell K."/>
            <person name="Gonzales-Siles L."/>
            <person name="Karlsson R."/>
            <person name="Boulund F."/>
            <person name="Engstrand L."/>
            <person name="Kristiansson E."/>
            <person name="Moore E."/>
        </authorList>
    </citation>
    <scope>NUCLEOTIDE SEQUENCE [LARGE SCALE GENOMIC DNA]</scope>
    <source>
        <strain evidence="9 11">CCUG 348</strain>
    </source>
</reference>
<evidence type="ECO:0000256" key="2">
    <source>
        <dbReference type="ARBA" id="ARBA00022801"/>
    </source>
</evidence>
<dbReference type="EC" id="3.5.3.8" evidence="5 6"/>
<dbReference type="EMBL" id="LXTW01000032">
    <property type="protein sequence ID" value="OBX83328.1"/>
    <property type="molecule type" value="Genomic_DNA"/>
</dbReference>
<dbReference type="Pfam" id="PF00491">
    <property type="entry name" value="Arginase"/>
    <property type="match status" value="1"/>
</dbReference>
<comment type="pathway">
    <text evidence="5">Amino-acid degradation; L-histidine degradation into L-glutamate; L-glutamate from N-formimidoyl-L-glutamate (hydrolase route): step 1/1.</text>
</comment>
<dbReference type="InterPro" id="IPR023696">
    <property type="entry name" value="Ureohydrolase_dom_sf"/>
</dbReference>
<proteinExistence type="inferred from homology"/>